<dbReference type="AlphaFoldDB" id="A0AAD7KTT8"/>
<dbReference type="PANTHER" id="PTHR33270">
    <property type="entry name" value="BNAC05G50380D PROTEIN"/>
    <property type="match status" value="1"/>
</dbReference>
<protein>
    <submittedName>
        <fullName evidence="3">PPR containing protein</fullName>
    </submittedName>
</protein>
<dbReference type="EMBL" id="JARAOO010000014">
    <property type="protein sequence ID" value="KAJ7944815.1"/>
    <property type="molecule type" value="Genomic_DNA"/>
</dbReference>
<feature type="domain" description="DUF7054" evidence="2">
    <location>
        <begin position="109"/>
        <end position="196"/>
    </location>
</feature>
<gene>
    <name evidence="3" type="ORF">O6P43_034151</name>
</gene>
<keyword evidence="4" id="KW-1185">Reference proteome</keyword>
<proteinExistence type="predicted"/>
<dbReference type="Pfam" id="PF23156">
    <property type="entry name" value="DUF7054"/>
    <property type="match status" value="1"/>
</dbReference>
<evidence type="ECO:0000259" key="2">
    <source>
        <dbReference type="Pfam" id="PF23156"/>
    </source>
</evidence>
<evidence type="ECO:0000256" key="1">
    <source>
        <dbReference type="SAM" id="MobiDB-lite"/>
    </source>
</evidence>
<accession>A0AAD7KTT8</accession>
<dbReference type="Proteomes" id="UP001163823">
    <property type="component" value="Chromosome 14"/>
</dbReference>
<organism evidence="3 4">
    <name type="scientific">Quillaja saponaria</name>
    <name type="common">Soap bark tree</name>
    <dbReference type="NCBI Taxonomy" id="32244"/>
    <lineage>
        <taxon>Eukaryota</taxon>
        <taxon>Viridiplantae</taxon>
        <taxon>Streptophyta</taxon>
        <taxon>Embryophyta</taxon>
        <taxon>Tracheophyta</taxon>
        <taxon>Spermatophyta</taxon>
        <taxon>Magnoliopsida</taxon>
        <taxon>eudicotyledons</taxon>
        <taxon>Gunneridae</taxon>
        <taxon>Pentapetalae</taxon>
        <taxon>rosids</taxon>
        <taxon>fabids</taxon>
        <taxon>Fabales</taxon>
        <taxon>Quillajaceae</taxon>
        <taxon>Quillaja</taxon>
    </lineage>
</organism>
<dbReference type="PANTHER" id="PTHR33270:SF6">
    <property type="entry name" value="OS02G0448600 PROTEIN"/>
    <property type="match status" value="1"/>
</dbReference>
<reference evidence="3" key="1">
    <citation type="journal article" date="2023" name="Science">
        <title>Elucidation of the pathway for biosynthesis of saponin adjuvants from the soapbark tree.</title>
        <authorList>
            <person name="Reed J."/>
            <person name="Orme A."/>
            <person name="El-Demerdash A."/>
            <person name="Owen C."/>
            <person name="Martin L.B.B."/>
            <person name="Misra R.C."/>
            <person name="Kikuchi S."/>
            <person name="Rejzek M."/>
            <person name="Martin A.C."/>
            <person name="Harkess A."/>
            <person name="Leebens-Mack J."/>
            <person name="Louveau T."/>
            <person name="Stephenson M.J."/>
            <person name="Osbourn A."/>
        </authorList>
    </citation>
    <scope>NUCLEOTIDE SEQUENCE</scope>
    <source>
        <strain evidence="3">S10</strain>
    </source>
</reference>
<evidence type="ECO:0000313" key="3">
    <source>
        <dbReference type="EMBL" id="KAJ7944815.1"/>
    </source>
</evidence>
<feature type="compositionally biased region" description="Basic residues" evidence="1">
    <location>
        <begin position="1"/>
        <end position="18"/>
    </location>
</feature>
<evidence type="ECO:0000313" key="4">
    <source>
        <dbReference type="Proteomes" id="UP001163823"/>
    </source>
</evidence>
<feature type="region of interest" description="Disordered" evidence="1">
    <location>
        <begin position="1"/>
        <end position="52"/>
    </location>
</feature>
<dbReference type="KEGG" id="qsa:O6P43_034151"/>
<sequence length="262" mass="29212">MSERSFRRRAPVIRRKPPQSHPSPSPSSHRRTPPSYRRSSNKSKSIKILKQSSSEPMHWSVSFRVGGEYDCRSLGSNGSFFHPHSCTNIFMSSPSLFSFSPETYEGYSKDAKVVVNVTVEGSPGAIRTMVKLGSSVGDIIKLVVDKYGEEGRTPKLIHCNHDTCSIFQLYPSYFSLQSLDKSELIGDVGSRSFYLRKSCGVIHDSNATSALYDSKTVPSAAREASLPLIPHPPFLLPSFIARNINKIIRTACRLWKILVCLQ</sequence>
<dbReference type="InterPro" id="IPR040358">
    <property type="entry name" value="At4g22758-like"/>
</dbReference>
<comment type="caution">
    <text evidence="3">The sequence shown here is derived from an EMBL/GenBank/DDBJ whole genome shotgun (WGS) entry which is preliminary data.</text>
</comment>
<dbReference type="InterPro" id="IPR055482">
    <property type="entry name" value="DUF7054"/>
</dbReference>
<name>A0AAD7KTT8_QUISA</name>